<organism evidence="4">
    <name type="scientific">Schistosoma curassoni</name>
    <dbReference type="NCBI Taxonomy" id="6186"/>
    <lineage>
        <taxon>Eukaryota</taxon>
        <taxon>Metazoa</taxon>
        <taxon>Spiralia</taxon>
        <taxon>Lophotrochozoa</taxon>
        <taxon>Platyhelminthes</taxon>
        <taxon>Trematoda</taxon>
        <taxon>Digenea</taxon>
        <taxon>Strigeidida</taxon>
        <taxon>Schistosomatoidea</taxon>
        <taxon>Schistosomatidae</taxon>
        <taxon>Schistosoma</taxon>
    </lineage>
</organism>
<evidence type="ECO:0000313" key="2">
    <source>
        <dbReference type="EMBL" id="VDP52363.1"/>
    </source>
</evidence>
<dbReference type="EMBL" id="UZAK01035818">
    <property type="protein sequence ID" value="VDP52363.1"/>
    <property type="molecule type" value="Genomic_DNA"/>
</dbReference>
<feature type="compositionally biased region" description="Polar residues" evidence="1">
    <location>
        <begin position="93"/>
        <end position="112"/>
    </location>
</feature>
<evidence type="ECO:0000256" key="1">
    <source>
        <dbReference type="SAM" id="MobiDB-lite"/>
    </source>
</evidence>
<sequence length="296" mass="32514">MSTSSSRWNVLLSLPLFRFYSRFQIYTSGSRPGPVTIPARSRSAQPSPGPSPTISPVTCFRASENNLIPGSGGEKNSYTATSQKINLNVTNVQRRGSSPSRVEHNNVNSFSSDAPEEDNEAHILPSVREIIRQVEAMTQSNAATSTTDIFTLGLNNGTTGNHSIQKENNQQSQLSKQRKVNSTNDNQFARTGILRQCGSSQRTPSAPQLRTANYGNSQKYTPIQAKFNAAVASNSQNTTAPPVPPHGIARNKVSRMILTLLNSKLLYIFCYLLKLVQLCDNSCLVYLEIYNCIVQL</sequence>
<gene>
    <name evidence="2" type="ORF">SCUD_LOCUS13365</name>
</gene>
<protein>
    <submittedName>
        <fullName evidence="2 4">Uncharacterized protein</fullName>
    </submittedName>
</protein>
<dbReference type="Proteomes" id="UP000279833">
    <property type="component" value="Unassembled WGS sequence"/>
</dbReference>
<dbReference type="AlphaFoldDB" id="A0A183KEC2"/>
<feature type="region of interest" description="Disordered" evidence="1">
    <location>
        <begin position="93"/>
        <end position="119"/>
    </location>
</feature>
<reference evidence="2 3" key="2">
    <citation type="submission" date="2018-11" db="EMBL/GenBank/DDBJ databases">
        <authorList>
            <consortium name="Pathogen Informatics"/>
        </authorList>
    </citation>
    <scope>NUCLEOTIDE SEQUENCE [LARGE SCALE GENOMIC DNA]</scope>
    <source>
        <strain evidence="2">Dakar</strain>
        <strain evidence="3">Dakar, Senegal</strain>
    </source>
</reference>
<dbReference type="WBParaSite" id="SCUD_0001336801-mRNA-1">
    <property type="protein sequence ID" value="SCUD_0001336801-mRNA-1"/>
    <property type="gene ID" value="SCUD_0001336801"/>
</dbReference>
<accession>A0A183KEC2</accession>
<reference evidence="4" key="1">
    <citation type="submission" date="2016-06" db="UniProtKB">
        <authorList>
            <consortium name="WormBaseParasite"/>
        </authorList>
    </citation>
    <scope>IDENTIFICATION</scope>
</reference>
<name>A0A183KEC2_9TREM</name>
<proteinExistence type="predicted"/>
<feature type="region of interest" description="Disordered" evidence="1">
    <location>
        <begin position="160"/>
        <end position="185"/>
    </location>
</feature>
<evidence type="ECO:0000313" key="4">
    <source>
        <dbReference type="WBParaSite" id="SCUD_0001336801-mRNA-1"/>
    </source>
</evidence>
<feature type="region of interest" description="Disordered" evidence="1">
    <location>
        <begin position="31"/>
        <end position="55"/>
    </location>
</feature>
<keyword evidence="3" id="KW-1185">Reference proteome</keyword>
<evidence type="ECO:0000313" key="3">
    <source>
        <dbReference type="Proteomes" id="UP000279833"/>
    </source>
</evidence>